<evidence type="ECO:0000256" key="4">
    <source>
        <dbReference type="ARBA" id="ARBA00023004"/>
    </source>
</evidence>
<dbReference type="SMR" id="G4ZTU3"/>
<evidence type="ECO:0000256" key="1">
    <source>
        <dbReference type="ARBA" id="ARBA00010617"/>
    </source>
</evidence>
<accession>G4ZTU3</accession>
<dbReference type="Pfam" id="PF00067">
    <property type="entry name" value="p450"/>
    <property type="match status" value="1"/>
</dbReference>
<dbReference type="SUPFAM" id="SSF48264">
    <property type="entry name" value="Cytochrome P450"/>
    <property type="match status" value="1"/>
</dbReference>
<evidence type="ECO:0000256" key="2">
    <source>
        <dbReference type="ARBA" id="ARBA00022723"/>
    </source>
</evidence>
<dbReference type="STRING" id="1094619.G4ZTU3"/>
<dbReference type="InterPro" id="IPR036396">
    <property type="entry name" value="Cyt_P450_sf"/>
</dbReference>
<dbReference type="GO" id="GO:0004497">
    <property type="term" value="F:monooxygenase activity"/>
    <property type="evidence" value="ECO:0007669"/>
    <property type="project" value="InterPro"/>
</dbReference>
<keyword evidence="2 5" id="KW-0479">Metal-binding</keyword>
<dbReference type="InterPro" id="IPR001128">
    <property type="entry name" value="Cyt_P450"/>
</dbReference>
<keyword evidence="4 5" id="KW-0408">Iron</keyword>
<dbReference type="InterPro" id="IPR002401">
    <property type="entry name" value="Cyt_P450_E_grp-I"/>
</dbReference>
<dbReference type="KEGG" id="psoj:PHYSODRAFT_302922"/>
<dbReference type="EMBL" id="JH159156">
    <property type="protein sequence ID" value="EGZ13217.1"/>
    <property type="molecule type" value="Genomic_DNA"/>
</dbReference>
<gene>
    <name evidence="6" type="ORF">PHYSODRAFT_302922</name>
</gene>
<keyword evidence="7" id="KW-1185">Reference proteome</keyword>
<dbReference type="Proteomes" id="UP000002640">
    <property type="component" value="Unassembled WGS sequence"/>
</dbReference>
<evidence type="ECO:0000256" key="5">
    <source>
        <dbReference type="PIRSR" id="PIRSR602401-1"/>
    </source>
</evidence>
<comment type="cofactor">
    <cofactor evidence="5">
        <name>heme</name>
        <dbReference type="ChEBI" id="CHEBI:30413"/>
    </cofactor>
</comment>
<evidence type="ECO:0000313" key="6">
    <source>
        <dbReference type="EMBL" id="EGZ13217.1"/>
    </source>
</evidence>
<comment type="similarity">
    <text evidence="1">Belongs to the cytochrome P450 family.</text>
</comment>
<evidence type="ECO:0000313" key="7">
    <source>
        <dbReference type="Proteomes" id="UP000002640"/>
    </source>
</evidence>
<evidence type="ECO:0008006" key="8">
    <source>
        <dbReference type="Google" id="ProtNLM"/>
    </source>
</evidence>
<organism evidence="6 7">
    <name type="scientific">Phytophthora sojae (strain P6497)</name>
    <name type="common">Soybean stem and root rot agent</name>
    <name type="synonym">Phytophthora megasperma f. sp. glycines</name>
    <dbReference type="NCBI Taxonomy" id="1094619"/>
    <lineage>
        <taxon>Eukaryota</taxon>
        <taxon>Sar</taxon>
        <taxon>Stramenopiles</taxon>
        <taxon>Oomycota</taxon>
        <taxon>Peronosporomycetes</taxon>
        <taxon>Peronosporales</taxon>
        <taxon>Peronosporaceae</taxon>
        <taxon>Phytophthora</taxon>
    </lineage>
</organism>
<dbReference type="GO" id="GO:0020037">
    <property type="term" value="F:heme binding"/>
    <property type="evidence" value="ECO:0007669"/>
    <property type="project" value="InterPro"/>
</dbReference>
<name>G4ZTU3_PHYSP</name>
<dbReference type="GeneID" id="20642202"/>
<dbReference type="PRINTS" id="PR00463">
    <property type="entry name" value="EP450I"/>
</dbReference>
<reference evidence="6 7" key="1">
    <citation type="journal article" date="2006" name="Science">
        <title>Phytophthora genome sequences uncover evolutionary origins and mechanisms of pathogenesis.</title>
        <authorList>
            <person name="Tyler B.M."/>
            <person name="Tripathy S."/>
            <person name="Zhang X."/>
            <person name="Dehal P."/>
            <person name="Jiang R.H."/>
            <person name="Aerts A."/>
            <person name="Arredondo F.D."/>
            <person name="Baxter L."/>
            <person name="Bensasson D."/>
            <person name="Beynon J.L."/>
            <person name="Chapman J."/>
            <person name="Damasceno C.M."/>
            <person name="Dorrance A.E."/>
            <person name="Dou D."/>
            <person name="Dickerman A.W."/>
            <person name="Dubchak I.L."/>
            <person name="Garbelotto M."/>
            <person name="Gijzen M."/>
            <person name="Gordon S.G."/>
            <person name="Govers F."/>
            <person name="Grunwald N.J."/>
            <person name="Huang W."/>
            <person name="Ivors K.L."/>
            <person name="Jones R.W."/>
            <person name="Kamoun S."/>
            <person name="Krampis K."/>
            <person name="Lamour K.H."/>
            <person name="Lee M.K."/>
            <person name="McDonald W.H."/>
            <person name="Medina M."/>
            <person name="Meijer H.J."/>
            <person name="Nordberg E.K."/>
            <person name="Maclean D.J."/>
            <person name="Ospina-Giraldo M.D."/>
            <person name="Morris P.F."/>
            <person name="Phuntumart V."/>
            <person name="Putnam N.H."/>
            <person name="Rash S."/>
            <person name="Rose J.K."/>
            <person name="Sakihama Y."/>
            <person name="Salamov A.A."/>
            <person name="Savidor A."/>
            <person name="Scheuring C.F."/>
            <person name="Smith B.M."/>
            <person name="Sobral B.W."/>
            <person name="Terry A."/>
            <person name="Torto-Alalibo T.A."/>
            <person name="Win J."/>
            <person name="Xu Z."/>
            <person name="Zhang H."/>
            <person name="Grigoriev I.V."/>
            <person name="Rokhsar D.S."/>
            <person name="Boore J.L."/>
        </authorList>
    </citation>
    <scope>NUCLEOTIDE SEQUENCE [LARGE SCALE GENOMIC DNA]</scope>
    <source>
        <strain evidence="6 7">P6497</strain>
    </source>
</reference>
<keyword evidence="3" id="KW-0560">Oxidoreductase</keyword>
<dbReference type="InParanoid" id="G4ZTU3"/>
<dbReference type="PRINTS" id="PR00385">
    <property type="entry name" value="P450"/>
</dbReference>
<sequence>MAEMLGSRLLSPTWVWKLKRFLNIGDEHKLKQACAIVHELTHRVMTTRMWHELLLAGKDTTDFSLAWILVNLNRYPDVLTKLRKEINEKLPGLVTGEIDIPTMDDLKDMPNLEAVVKESLRLHAIATTRVPNKSVTLSDGTFVPAGCTARMTSVWGEDASVYKPERWIDAETGKVKMCVGMRFALLEMRIATAVLFSRFDLKTVDDPFDVTLRRGGED</sequence>
<feature type="binding site" description="axial binding residue" evidence="5">
    <location>
        <position position="178"/>
    </location>
    <ligand>
        <name>heme</name>
        <dbReference type="ChEBI" id="CHEBI:30413"/>
    </ligand>
    <ligandPart>
        <name>Fe</name>
        <dbReference type="ChEBI" id="CHEBI:18248"/>
    </ligandPart>
</feature>
<dbReference type="RefSeq" id="XP_009530646.1">
    <property type="nucleotide sequence ID" value="XM_009532351.1"/>
</dbReference>
<keyword evidence="5" id="KW-0349">Heme</keyword>
<dbReference type="GO" id="GO:0005506">
    <property type="term" value="F:iron ion binding"/>
    <property type="evidence" value="ECO:0007669"/>
    <property type="project" value="InterPro"/>
</dbReference>
<dbReference type="AlphaFoldDB" id="G4ZTU3"/>
<evidence type="ECO:0000256" key="3">
    <source>
        <dbReference type="ARBA" id="ARBA00023002"/>
    </source>
</evidence>
<dbReference type="Gene3D" id="1.10.630.10">
    <property type="entry name" value="Cytochrome P450"/>
    <property type="match status" value="1"/>
</dbReference>
<dbReference type="GO" id="GO:0016705">
    <property type="term" value="F:oxidoreductase activity, acting on paired donors, with incorporation or reduction of molecular oxygen"/>
    <property type="evidence" value="ECO:0007669"/>
    <property type="project" value="InterPro"/>
</dbReference>
<protein>
    <recommendedName>
        <fullName evidence="8">Cytochrome P450</fullName>
    </recommendedName>
</protein>
<proteinExistence type="inferred from homology"/>
<dbReference type="PANTHER" id="PTHR24296">
    <property type="entry name" value="CYTOCHROME P450"/>
    <property type="match status" value="1"/>
</dbReference>